<evidence type="ECO:0000313" key="1">
    <source>
        <dbReference type="EMBL" id="MCH79935.1"/>
    </source>
</evidence>
<comment type="caution">
    <text evidence="1">The sequence shown here is derived from an EMBL/GenBank/DDBJ whole genome shotgun (WGS) entry which is preliminary data.</text>
</comment>
<dbReference type="EMBL" id="LXQA010000512">
    <property type="protein sequence ID" value="MCH79935.1"/>
    <property type="molecule type" value="Genomic_DNA"/>
</dbReference>
<name>A0A392LYF5_9FABA</name>
<sequence length="117" mass="13496">MEVLGLREERRWSVWLFMIFVERERRGNEILCCFQRTGPVYTEPEPANWTGLIKPTTLRGTYVPLRGTRASAANSFIWQSKRRGTYVPCVARADPQRISSLELNPARHVSPPAWHVA</sequence>
<protein>
    <submittedName>
        <fullName evidence="1">Uncharacterized protein</fullName>
    </submittedName>
</protein>
<keyword evidence="2" id="KW-1185">Reference proteome</keyword>
<organism evidence="1 2">
    <name type="scientific">Trifolium medium</name>
    <dbReference type="NCBI Taxonomy" id="97028"/>
    <lineage>
        <taxon>Eukaryota</taxon>
        <taxon>Viridiplantae</taxon>
        <taxon>Streptophyta</taxon>
        <taxon>Embryophyta</taxon>
        <taxon>Tracheophyta</taxon>
        <taxon>Spermatophyta</taxon>
        <taxon>Magnoliopsida</taxon>
        <taxon>eudicotyledons</taxon>
        <taxon>Gunneridae</taxon>
        <taxon>Pentapetalae</taxon>
        <taxon>rosids</taxon>
        <taxon>fabids</taxon>
        <taxon>Fabales</taxon>
        <taxon>Fabaceae</taxon>
        <taxon>Papilionoideae</taxon>
        <taxon>50 kb inversion clade</taxon>
        <taxon>NPAAA clade</taxon>
        <taxon>Hologalegina</taxon>
        <taxon>IRL clade</taxon>
        <taxon>Trifolieae</taxon>
        <taxon>Trifolium</taxon>
    </lineage>
</organism>
<gene>
    <name evidence="1" type="ORF">A2U01_0000697</name>
</gene>
<accession>A0A392LYF5</accession>
<dbReference type="AlphaFoldDB" id="A0A392LYF5"/>
<evidence type="ECO:0000313" key="2">
    <source>
        <dbReference type="Proteomes" id="UP000265520"/>
    </source>
</evidence>
<proteinExistence type="predicted"/>
<reference evidence="1 2" key="1">
    <citation type="journal article" date="2018" name="Front. Plant Sci.">
        <title>Red Clover (Trifolium pratense) and Zigzag Clover (T. medium) - A Picture of Genomic Similarities and Differences.</title>
        <authorList>
            <person name="Dluhosova J."/>
            <person name="Istvanek J."/>
            <person name="Nedelnik J."/>
            <person name="Repkova J."/>
        </authorList>
    </citation>
    <scope>NUCLEOTIDE SEQUENCE [LARGE SCALE GENOMIC DNA]</scope>
    <source>
        <strain evidence="2">cv. 10/8</strain>
        <tissue evidence="1">Leaf</tissue>
    </source>
</reference>
<dbReference type="Proteomes" id="UP000265520">
    <property type="component" value="Unassembled WGS sequence"/>
</dbReference>